<comment type="caution">
    <text evidence="2">The sequence shown here is derived from an EMBL/GenBank/DDBJ whole genome shotgun (WGS) entry which is preliminary data.</text>
</comment>
<keyword evidence="1" id="KW-0732">Signal</keyword>
<accession>A0ABN2TH58</accession>
<dbReference type="RefSeq" id="WP_344309321.1">
    <property type="nucleotide sequence ID" value="NZ_BAAANO010000018.1"/>
</dbReference>
<proteinExistence type="predicted"/>
<dbReference type="EMBL" id="BAAANO010000018">
    <property type="protein sequence ID" value="GAA2009406.1"/>
    <property type="molecule type" value="Genomic_DNA"/>
</dbReference>
<evidence type="ECO:0000313" key="3">
    <source>
        <dbReference type="Proteomes" id="UP001500755"/>
    </source>
</evidence>
<dbReference type="Proteomes" id="UP001500755">
    <property type="component" value="Unassembled WGS sequence"/>
</dbReference>
<evidence type="ECO:0000256" key="1">
    <source>
        <dbReference type="SAM" id="SignalP"/>
    </source>
</evidence>
<reference evidence="3" key="1">
    <citation type="journal article" date="2019" name="Int. J. Syst. Evol. Microbiol.">
        <title>The Global Catalogue of Microorganisms (GCM) 10K type strain sequencing project: providing services to taxonomists for standard genome sequencing and annotation.</title>
        <authorList>
            <consortium name="The Broad Institute Genomics Platform"/>
            <consortium name="The Broad Institute Genome Sequencing Center for Infectious Disease"/>
            <person name="Wu L."/>
            <person name="Ma J."/>
        </authorList>
    </citation>
    <scope>NUCLEOTIDE SEQUENCE [LARGE SCALE GENOMIC DNA]</scope>
    <source>
        <strain evidence="3">JCM 14546</strain>
    </source>
</reference>
<protein>
    <recommendedName>
        <fullName evidence="4">Secreted protein</fullName>
    </recommendedName>
</protein>
<keyword evidence="3" id="KW-1185">Reference proteome</keyword>
<evidence type="ECO:0008006" key="4">
    <source>
        <dbReference type="Google" id="ProtNLM"/>
    </source>
</evidence>
<name>A0ABN2TH58_9MICO</name>
<feature type="signal peptide" evidence="1">
    <location>
        <begin position="1"/>
        <end position="38"/>
    </location>
</feature>
<sequence>MTRPTPRRARPRTTWTRRARLAVAVCAAAVLLGTGALAGATRTTDAYWVNPEYASGTVTAGRVLPATNPTCIKPLLGNLTFEWSHPSGGLTRTGYRWEVRQPSLLGLLETTASGTLGANATSISPSVNLTALGQGEFRLYAVHRAPGASVDWESVALVDTFVAVSALVVTC</sequence>
<feature type="chain" id="PRO_5047395009" description="Secreted protein" evidence="1">
    <location>
        <begin position="39"/>
        <end position="171"/>
    </location>
</feature>
<evidence type="ECO:0000313" key="2">
    <source>
        <dbReference type="EMBL" id="GAA2009406.1"/>
    </source>
</evidence>
<gene>
    <name evidence="2" type="ORF">GCM10009755_20190</name>
</gene>
<organism evidence="2 3">
    <name type="scientific">Brevibacterium samyangense</name>
    <dbReference type="NCBI Taxonomy" id="366888"/>
    <lineage>
        <taxon>Bacteria</taxon>
        <taxon>Bacillati</taxon>
        <taxon>Actinomycetota</taxon>
        <taxon>Actinomycetes</taxon>
        <taxon>Micrococcales</taxon>
        <taxon>Brevibacteriaceae</taxon>
        <taxon>Brevibacterium</taxon>
    </lineage>
</organism>